<evidence type="ECO:0000313" key="2">
    <source>
        <dbReference type="Proteomes" id="UP001157733"/>
    </source>
</evidence>
<sequence>MSSPNVEDLDDEELLLLYESTKKLLDARSKEENASNNKKVFLQGKLQSIEDELKVRSLWEAD</sequence>
<dbReference type="EMBL" id="OX336137">
    <property type="protein sequence ID" value="CAI2718376.1"/>
    <property type="molecule type" value="Genomic_DNA"/>
</dbReference>
<reference evidence="1 2" key="1">
    <citation type="submission" date="2022-09" db="EMBL/GenBank/DDBJ databases">
        <authorList>
            <person name="Kop L."/>
        </authorList>
    </citation>
    <scope>NUCLEOTIDE SEQUENCE [LARGE SCALE GENOMIC DNA]</scope>
    <source>
        <strain evidence="1 2">347</strain>
    </source>
</reference>
<evidence type="ECO:0000313" key="1">
    <source>
        <dbReference type="EMBL" id="CAI2718376.1"/>
    </source>
</evidence>
<dbReference type="RefSeq" id="WP_282011276.1">
    <property type="nucleotide sequence ID" value="NZ_OX336137.1"/>
</dbReference>
<protein>
    <submittedName>
        <fullName evidence="1">Uncharacterized protein</fullName>
    </submittedName>
</protein>
<name>A0ABM9HDY5_9BACT</name>
<proteinExistence type="predicted"/>
<organism evidence="1 2">
    <name type="scientific">Nitrospina watsonii</name>
    <dbReference type="NCBI Taxonomy" id="1323948"/>
    <lineage>
        <taxon>Bacteria</taxon>
        <taxon>Pseudomonadati</taxon>
        <taxon>Nitrospinota/Tectimicrobiota group</taxon>
        <taxon>Nitrospinota</taxon>
        <taxon>Nitrospinia</taxon>
        <taxon>Nitrospinales</taxon>
        <taxon>Nitrospinaceae</taxon>
        <taxon>Nitrospina</taxon>
    </lineage>
</organism>
<keyword evidence="2" id="KW-1185">Reference proteome</keyword>
<dbReference type="Proteomes" id="UP001157733">
    <property type="component" value="Chromosome"/>
</dbReference>
<gene>
    <name evidence="1" type="ORF">NSPWAT_1517</name>
</gene>
<accession>A0ABM9HDY5</accession>